<dbReference type="GO" id="GO:0003730">
    <property type="term" value="F:mRNA 3'-UTR binding"/>
    <property type="evidence" value="ECO:0007669"/>
    <property type="project" value="TreeGrafter"/>
</dbReference>
<feature type="repeat" description="Pumilio" evidence="2">
    <location>
        <begin position="283"/>
        <end position="318"/>
    </location>
</feature>
<dbReference type="GO" id="GO:0000288">
    <property type="term" value="P:nuclear-transcribed mRNA catabolic process, deadenylation-dependent decay"/>
    <property type="evidence" value="ECO:0007669"/>
    <property type="project" value="TreeGrafter"/>
</dbReference>
<dbReference type="InterPro" id="IPR011989">
    <property type="entry name" value="ARM-like"/>
</dbReference>
<feature type="region of interest" description="Disordered" evidence="3">
    <location>
        <begin position="136"/>
        <end position="158"/>
    </location>
</feature>
<evidence type="ECO:0000259" key="4">
    <source>
        <dbReference type="PROSITE" id="PS50303"/>
    </source>
</evidence>
<accession>A0AAF0J6G9</accession>
<dbReference type="PANTHER" id="PTHR12537:SF12">
    <property type="entry name" value="MATERNAL PROTEIN PUMILIO"/>
    <property type="match status" value="1"/>
</dbReference>
<name>A0AAF0J6G9_9BASI</name>
<dbReference type="Gene3D" id="1.25.10.10">
    <property type="entry name" value="Leucine-rich Repeat Variant"/>
    <property type="match status" value="1"/>
</dbReference>
<evidence type="ECO:0000256" key="3">
    <source>
        <dbReference type="SAM" id="MobiDB-lite"/>
    </source>
</evidence>
<organism evidence="5 6">
    <name type="scientific">Malassezia cuniculi</name>
    <dbReference type="NCBI Taxonomy" id="948313"/>
    <lineage>
        <taxon>Eukaryota</taxon>
        <taxon>Fungi</taxon>
        <taxon>Dikarya</taxon>
        <taxon>Basidiomycota</taxon>
        <taxon>Ustilaginomycotina</taxon>
        <taxon>Malasseziomycetes</taxon>
        <taxon>Malasseziales</taxon>
        <taxon>Malasseziaceae</taxon>
        <taxon>Malassezia</taxon>
    </lineage>
</organism>
<keyword evidence="6" id="KW-1185">Reference proteome</keyword>
<evidence type="ECO:0000256" key="2">
    <source>
        <dbReference type="PROSITE-ProRule" id="PRU00317"/>
    </source>
</evidence>
<dbReference type="PANTHER" id="PTHR12537">
    <property type="entry name" value="RNA BINDING PROTEIN PUMILIO-RELATED"/>
    <property type="match status" value="1"/>
</dbReference>
<dbReference type="SUPFAM" id="SSF48371">
    <property type="entry name" value="ARM repeat"/>
    <property type="match status" value="1"/>
</dbReference>
<dbReference type="PROSITE" id="PS50302">
    <property type="entry name" value="PUM"/>
    <property type="match status" value="1"/>
</dbReference>
<evidence type="ECO:0000313" key="5">
    <source>
        <dbReference type="EMBL" id="WFD34544.1"/>
    </source>
</evidence>
<dbReference type="AlphaFoldDB" id="A0AAF0J6G9"/>
<dbReference type="InterPro" id="IPR001313">
    <property type="entry name" value="Pumilio_RNA-bd_rpt"/>
</dbReference>
<dbReference type="EMBL" id="CP119878">
    <property type="protein sequence ID" value="WFD34544.1"/>
    <property type="molecule type" value="Genomic_DNA"/>
</dbReference>
<proteinExistence type="predicted"/>
<dbReference type="Proteomes" id="UP001219933">
    <property type="component" value="Chromosome 2"/>
</dbReference>
<dbReference type="InterPro" id="IPR033133">
    <property type="entry name" value="PUM-HD"/>
</dbReference>
<dbReference type="InterPro" id="IPR016024">
    <property type="entry name" value="ARM-type_fold"/>
</dbReference>
<sequence length="573" mass="62060">MVSHSIFDTPLSTLSSACNTTPLSSWSAHSRESSGKPDIFSPHVLPRSWLSTCQPEKDLHSRFSAVESRLFQIESQLKTTNSLLERLLAQESRPDTPDPFNPFQNGYGPLDYVPPGASQFPQAVLHFDAVTPTTTVPARRPSLQAPQSSAPLSAVTSSPSKLDLSAKVIAPPKPSMQSIQNMQSTQSMQSMPCKPSEPAKPPVPYAVAAKSATAATPVTCPLASPFYPREKVWSEKRSEAPATPRPMTLARSIIVHDSAEASISLQQELKSCNADVKKGAIASVAQNIIPLSLHRYGNYVVQRALTMDPSMAWMLLGSTVTLSLSPNGTYVLQSAIDVCSKIATAVAEQLLSSRLYHSLTSRHAMHIWRKLVDSKLPGDSISSVAAAVHRVLRGRVFDTITQEVGSLVFQALIEGGIVKLSSELVGEVFANFKDAACNQWGVWVIQSLVQHGDEAIMSKCCALVLRDAAAISLSQYGAKAVQAVLRVCDESFRREYAAILCAPHRESARPLLIDLGTLSHGLHIVTTLLTSCPSDVRSSIVHLVRSNSAFLKGNKIGVRLFQLCERARAFTGY</sequence>
<gene>
    <name evidence="5" type="ORF">MCUN1_001385</name>
</gene>
<dbReference type="GO" id="GO:0005737">
    <property type="term" value="C:cytoplasm"/>
    <property type="evidence" value="ECO:0007669"/>
    <property type="project" value="TreeGrafter"/>
</dbReference>
<dbReference type="Pfam" id="PF00806">
    <property type="entry name" value="PUF"/>
    <property type="match status" value="2"/>
</dbReference>
<protein>
    <recommendedName>
        <fullName evidence="4">PUM-HD domain-containing protein</fullName>
    </recommendedName>
</protein>
<feature type="compositionally biased region" description="Polar residues" evidence="3">
    <location>
        <begin position="144"/>
        <end position="158"/>
    </location>
</feature>
<keyword evidence="1" id="KW-0677">Repeat</keyword>
<reference evidence="5" key="1">
    <citation type="submission" date="2023-03" db="EMBL/GenBank/DDBJ databases">
        <title>Mating type loci evolution in Malassezia.</title>
        <authorList>
            <person name="Coelho M.A."/>
        </authorList>
    </citation>
    <scope>NUCLEOTIDE SEQUENCE</scope>
    <source>
        <strain evidence="5">CBS 11721</strain>
    </source>
</reference>
<dbReference type="SMART" id="SM00025">
    <property type="entry name" value="Pumilio"/>
    <property type="match status" value="5"/>
</dbReference>
<evidence type="ECO:0000256" key="1">
    <source>
        <dbReference type="ARBA" id="ARBA00022737"/>
    </source>
</evidence>
<feature type="domain" description="PUM-HD" evidence="4">
    <location>
        <begin position="221"/>
        <end position="568"/>
    </location>
</feature>
<dbReference type="PROSITE" id="PS50303">
    <property type="entry name" value="PUM_HD"/>
    <property type="match status" value="1"/>
</dbReference>
<evidence type="ECO:0000313" key="6">
    <source>
        <dbReference type="Proteomes" id="UP001219933"/>
    </source>
</evidence>